<dbReference type="VEuPathDB" id="PlasmoDB:PmUG01_12017000"/>
<evidence type="ECO:0000256" key="1">
    <source>
        <dbReference type="SAM" id="MobiDB-lite"/>
    </source>
</evidence>
<evidence type="ECO:0000313" key="3">
    <source>
        <dbReference type="Proteomes" id="UP000219813"/>
    </source>
</evidence>
<dbReference type="KEGG" id="pmal:PMUG01_12017000"/>
<proteinExistence type="predicted"/>
<reference evidence="2 3" key="1">
    <citation type="submission" date="2016-06" db="EMBL/GenBank/DDBJ databases">
        <authorList>
            <consortium name="Pathogen Informatics"/>
        </authorList>
    </citation>
    <scope>NUCLEOTIDE SEQUENCE [LARGE SCALE GENOMIC DNA]</scope>
</reference>
<sequence length="1826" mass="216787">MKTTKFIIPRRNGTIKKKRNCFLLHSSRRCEHSRTAIKEGISDNTYKQIAHDHKCESIEGNNPNRVSKIRKNIQNDILKYYDDNKNIIKTTGHILKEHLNDIVFINQKNNFYTYFYNSFPIFINKYVSHIKQILPFSNDMNSKHNVEVEGKENMNKSTQKYNDQREVNNLLFLLRYYNKYTKQEIEEENIFNFIKEKVNCLNNATEVLRSIKDSLYIMNMQNKNWTKHDKSVKNDCFNFKKMNEIFQIIINRINDTNDVYKKIELLLNLTNICDNTFCSPTIYEHIKKNILSIYEHLEKKTKKGVEEQYVMFLIYKNFLSSKSKKYLEMDVKYYFMDQLSFYNILQNENINICLLSLIYRDLSFLKNYQVKYVLMNLAFSKIKNSDFCSHLDIEGGMDSSVSISISGGDSSGSNSGNKSIPSSGYGKNFPLQNKHYVLHNSLLTFFSNTLLRNNFFSFLKNHYLNNFCNTINYATDVNMMNINNYVFYNMLISIVQLKETHTKCCELLQISKMKYFLQNKRNISLFHFMCKIKDDTKHLNDFIKNNIVFFTQFFVKQKMAFPTNTYLYILNVYCSFFRMLNNDENYADGRKKKKNLLSDIKKIVNYLINEIYASINLFTLKEIVTLISLINELPKNYTFDLKNEFSFDDKRNNGYTTKGHTAHFYLHNILDLNSEGREANVGKKPSKSVEKMNLSPVQGNKNNEEVQYYHNVSNENKIKNNYYENEKSFEEEKKNDDDIFTDNIYQQIGGSKKKKEGNLAGHIDVIHMNPLSKSNFKGKKNSMIINRHDFTILISRALFNDICEDFIFKIKKEEFFLIKQKYITSHVDTNNNIYEYIIEHHYNCFLNNSEFYIDQISKKYDILSIEQIINYFILFTYISELDVSQLYSLIKVMMTINKFHPFVDFFISKHIEGLLLKRWREQGKQEEQATYERNIIYSTYDGIKYTQREFTDTYLDDYIANIKEGNKENSFENLVKMDNFNHRENSDYTSEYCPSHSNKHFDEMNLNTHTMYASHFENCYYDYDDLTSTVNLFLALDPKTKTRDTIAKYLQTYVDYKNVNILKVDLSYFLLKSDQEKEDKRSRRYSEMCISSEQIVTLKNTLINGVPNELLLHCENGNSLFGTVNETVDSEAGKNWHNGATAKRSSLEEAEKIRAAREHPLHNDVIYNVVVDRLKYDINLKNYLLNIDYVNENKEEIKHFLEKEIISLNSITRLLNYVSILNDDGKYMKLLTLAIKDIILCRHEIVEVNTFRMLTTVLLSVKQFYQSIYISSEYSYLSMFIKYYVRAMGNFSPFFTIQDIFPIFQVFIKYDLTKNYLKYLIILNKELNKINIRNFNFYLVHIILYFYSKLKYINENFISNLLEVYVTSLHQYINNMNKEIIQNLIKTNELLISLSIKNKEIIHLNYLLIQKYGNYTSEFDTHSNSNVDDDLVKLYENEDKKKFLSEENVNKHIPTATVLSGNSRDDFVNGFCENDKRGQQMEYVNELDKQARKENSFIENSSIAYAPSGYSTSSNIHTDNISTEKRKRSTIESGVNAIHREEKKVYTHFVKQTIENKNADEDYTFLPDRVSSNDNASEDNITEINLVTPKFELSLVHKLNIIYFLCKFHFYNDLIKNYYMQLINEFLNNKKNMNINDEDYCKLYEIYVHVIMNFYFLSFNKNNKYINYILTNLPCYYWYKREEEKLNLFTSSNEYNDIKNILKLLNINFLTPTLTEIYFIHFFNDVKKAKYFFDIPENVLHLYQKYNIVIDDIRNKSISILCIPEENVLRDESRDNNVLINDSYYIFENIKKTYTTSLLFLSELEEDPTYLFITYFLKSVKVLHIC</sequence>
<keyword evidence="3" id="KW-1185">Reference proteome</keyword>
<protein>
    <submittedName>
        <fullName evidence="2">Uncharacterized protein</fullName>
    </submittedName>
</protein>
<organism evidence="2 3">
    <name type="scientific">Plasmodium malariae</name>
    <dbReference type="NCBI Taxonomy" id="5858"/>
    <lineage>
        <taxon>Eukaryota</taxon>
        <taxon>Sar</taxon>
        <taxon>Alveolata</taxon>
        <taxon>Apicomplexa</taxon>
        <taxon>Aconoidasida</taxon>
        <taxon>Haemosporida</taxon>
        <taxon>Plasmodiidae</taxon>
        <taxon>Plasmodium</taxon>
        <taxon>Plasmodium (Plasmodium)</taxon>
    </lineage>
</organism>
<gene>
    <name evidence="2" type="primary">PmUG01_12017000</name>
    <name evidence="2" type="ORF">PMUG01_12017000</name>
</gene>
<dbReference type="OMA" id="HVILNFY"/>
<dbReference type="OrthoDB" id="363744at2759"/>
<accession>A0A1D3SNU1</accession>
<name>A0A1D3SNU1_PLAMA</name>
<dbReference type="EMBL" id="LT594633">
    <property type="protein sequence ID" value="SCO93582.1"/>
    <property type="molecule type" value="Genomic_DNA"/>
</dbReference>
<feature type="region of interest" description="Disordered" evidence="1">
    <location>
        <begin position="678"/>
        <end position="699"/>
    </location>
</feature>
<dbReference type="Proteomes" id="UP000219813">
    <property type="component" value="Chromosome 12"/>
</dbReference>
<evidence type="ECO:0000313" key="2">
    <source>
        <dbReference type="EMBL" id="SCO93582.1"/>
    </source>
</evidence>
<dbReference type="RefSeq" id="XP_028862864.1">
    <property type="nucleotide sequence ID" value="XM_029006369.1"/>
</dbReference>
<dbReference type="GeneID" id="39870164"/>